<keyword evidence="4" id="KW-0963">Cytoplasm</keyword>
<dbReference type="Gene3D" id="1.20.120.230">
    <property type="entry name" value="Alpha-catenin/vinculin-like"/>
    <property type="match status" value="4"/>
</dbReference>
<dbReference type="GO" id="GO:0051015">
    <property type="term" value="F:actin filament binding"/>
    <property type="evidence" value="ECO:0007669"/>
    <property type="project" value="InterPro"/>
</dbReference>
<protein>
    <recommendedName>
        <fullName evidence="3">Vinculin</fullName>
    </recommendedName>
</protein>
<accession>A0A813SSK6</accession>
<dbReference type="PRINTS" id="PR00806">
    <property type="entry name" value="VINCULIN"/>
</dbReference>
<dbReference type="EMBL" id="CAJNOC010000798">
    <property type="protein sequence ID" value="CAF0804091.1"/>
    <property type="molecule type" value="Genomic_DNA"/>
</dbReference>
<dbReference type="Gene3D" id="1.20.120.810">
    <property type="entry name" value="Vinculin, Vh2 four-helix bundle"/>
    <property type="match status" value="2"/>
</dbReference>
<dbReference type="GO" id="GO:0005737">
    <property type="term" value="C:cytoplasm"/>
    <property type="evidence" value="ECO:0007669"/>
    <property type="project" value="UniProtKB-SubCell"/>
</dbReference>
<sequence>MPVFHTKTIESILEPVAQQISKLVILHDDADNGNLMPDLSLPVQVVQQAADNLIRVGHETCTNSDDSLLKRELPLALIRVEEACKSLQEASVTLKSDPKSPFGKRKLIEGERGILQGVSAILLSFDESEVRKIVHLCKQVIEYLFITELIEKMDDLVTYVKNLTPVLTRMTREVDAREKELTHQEHRNKLVQHLEQVKSLTPSFISSIKIYLLTLASFQQNDSQEKQVLFCIQDSKDFLIKRINYEIKEIIRILQLTSYDEDEWATDDFTFLRQKLNSFEVKLKPALNWLNDENTINDSSGEKFLRGAIDESVLIANKMEHPFSEKILNSVETSKDLLQDISTLIHEEKRNSNLAKKTSEILKNELVSLHEILIQSINSISHVCTKPSPTLSGKFEQAAKWLSNPSLNDNGLGETAAQSIIGEAIKILQNEPNCEIRQDLEKLIHQSEYLMDEFRNLKNDIKVDRLIFQNATKKAQESLNILVKKINRYYIQKVADDFLDINDPLKKLSDIVINSKGKDNVYDKYNERSIDFLNHSQKLCDTAKEIALSTSQVKNKQTIELINELTKRIVELGPQVVNTGFLALKFTDNKSCLENFELMQKQWQINVQKLQKLIDDIIDCESFIIACEKSIIKETYQTQAAVLEKNSSAIVTNALNIVRRTNRIIEIAGQEAENSEDSFFVEKILIANDNLKKTLPVLIQSAKFLAIEPSNKENYLVWASSNEKLIDAISNVRESVSNQDLTSNRSSLPNEDDLDSELSNLENLKIDEDMHSNGYIMPKYRAIPVSRPTPLPDLIEENENEFPEPQNNQPILLAAHDLHYNINQWYSTDNDMIAVAKRITFLMARLSELVRAENGTKKDLIATAKQLADESQEICRIARLLANDCTDKRMKMSLLQVCDRIPTIGTQLKILSTVKATMLGVQGSKEDEEATEMLIVNAQNLNASVKATVRAAKSASIKLRPDSNLKMKWIRKKSFGFNYINRF</sequence>
<dbReference type="Pfam" id="PF01044">
    <property type="entry name" value="Vinculin"/>
    <property type="match status" value="1"/>
</dbReference>
<evidence type="ECO:0000256" key="2">
    <source>
        <dbReference type="ARBA" id="ARBA00008376"/>
    </source>
</evidence>
<evidence type="ECO:0000313" key="7">
    <source>
        <dbReference type="Proteomes" id="UP000663879"/>
    </source>
</evidence>
<comment type="similarity">
    <text evidence="2">Belongs to the vinculin/alpha-catenin family.</text>
</comment>
<dbReference type="GO" id="GO:0007155">
    <property type="term" value="P:cell adhesion"/>
    <property type="evidence" value="ECO:0007669"/>
    <property type="project" value="InterPro"/>
</dbReference>
<evidence type="ECO:0000256" key="4">
    <source>
        <dbReference type="ARBA" id="ARBA00022490"/>
    </source>
</evidence>
<evidence type="ECO:0000256" key="1">
    <source>
        <dbReference type="ARBA" id="ARBA00004496"/>
    </source>
</evidence>
<dbReference type="SUPFAM" id="SSF47220">
    <property type="entry name" value="alpha-catenin/vinculin-like"/>
    <property type="match status" value="6"/>
</dbReference>
<keyword evidence="7" id="KW-1185">Reference proteome</keyword>
<dbReference type="InterPro" id="IPR036723">
    <property type="entry name" value="Alpha-catenin/vinculin-like_sf"/>
</dbReference>
<dbReference type="PANTHER" id="PTHR46180">
    <property type="entry name" value="VINCULIN"/>
    <property type="match status" value="1"/>
</dbReference>
<keyword evidence="5" id="KW-0009">Actin-binding</keyword>
<proteinExistence type="inferred from homology"/>
<dbReference type="InterPro" id="IPR006077">
    <property type="entry name" value="Vinculin/catenin"/>
</dbReference>
<evidence type="ECO:0000313" key="6">
    <source>
        <dbReference type="EMBL" id="CAF0804091.1"/>
    </source>
</evidence>
<name>A0A813SSK6_9BILA</name>
<organism evidence="6 7">
    <name type="scientific">Brachionus calyciflorus</name>
    <dbReference type="NCBI Taxonomy" id="104777"/>
    <lineage>
        <taxon>Eukaryota</taxon>
        <taxon>Metazoa</taxon>
        <taxon>Spiralia</taxon>
        <taxon>Gnathifera</taxon>
        <taxon>Rotifera</taxon>
        <taxon>Eurotatoria</taxon>
        <taxon>Monogononta</taxon>
        <taxon>Pseudotrocha</taxon>
        <taxon>Ploima</taxon>
        <taxon>Brachionidae</taxon>
        <taxon>Brachionus</taxon>
    </lineage>
</organism>
<comment type="subcellular location">
    <subcellularLocation>
        <location evidence="1">Cytoplasm</location>
    </subcellularLocation>
</comment>
<evidence type="ECO:0000256" key="3">
    <source>
        <dbReference type="ARBA" id="ARBA00014125"/>
    </source>
</evidence>
<dbReference type="InterPro" id="IPR017997">
    <property type="entry name" value="Vinculin"/>
</dbReference>
<reference evidence="6" key="1">
    <citation type="submission" date="2021-02" db="EMBL/GenBank/DDBJ databases">
        <authorList>
            <person name="Nowell W R."/>
        </authorList>
    </citation>
    <scope>NUCLEOTIDE SEQUENCE</scope>
    <source>
        <strain evidence="6">Ploen Becks lab</strain>
    </source>
</reference>
<comment type="caution">
    <text evidence="6">The sequence shown here is derived from an EMBL/GenBank/DDBJ whole genome shotgun (WGS) entry which is preliminary data.</text>
</comment>
<gene>
    <name evidence="6" type="ORF">OXX778_LOCUS6627</name>
</gene>
<evidence type="ECO:0000256" key="5">
    <source>
        <dbReference type="ARBA" id="ARBA00023203"/>
    </source>
</evidence>
<dbReference type="AlphaFoldDB" id="A0A813SSK6"/>
<dbReference type="OrthoDB" id="29742at2759"/>
<dbReference type="Proteomes" id="UP000663879">
    <property type="component" value="Unassembled WGS sequence"/>
</dbReference>